<evidence type="ECO:0000313" key="6">
    <source>
        <dbReference type="Proteomes" id="UP000076858"/>
    </source>
</evidence>
<evidence type="ECO:0000256" key="1">
    <source>
        <dbReference type="ARBA" id="ARBA00022460"/>
    </source>
</evidence>
<evidence type="ECO:0000313" key="5">
    <source>
        <dbReference type="EMBL" id="KZS12045.1"/>
    </source>
</evidence>
<comment type="caution">
    <text evidence="5">The sequence shown here is derived from an EMBL/GenBank/DDBJ whole genome shotgun (WGS) entry which is preliminary data.</text>
</comment>
<dbReference type="GO" id="GO:0031012">
    <property type="term" value="C:extracellular matrix"/>
    <property type="evidence" value="ECO:0007669"/>
    <property type="project" value="TreeGrafter"/>
</dbReference>
<dbReference type="Proteomes" id="UP000076858">
    <property type="component" value="Unassembled WGS sequence"/>
</dbReference>
<feature type="compositionally biased region" description="Low complexity" evidence="3">
    <location>
        <begin position="17"/>
        <end position="31"/>
    </location>
</feature>
<keyword evidence="6" id="KW-1185">Reference proteome</keyword>
<keyword evidence="1 2" id="KW-0193">Cuticle</keyword>
<evidence type="ECO:0000256" key="2">
    <source>
        <dbReference type="PROSITE-ProRule" id="PRU00497"/>
    </source>
</evidence>
<dbReference type="PANTHER" id="PTHR12236:SF79">
    <property type="entry name" value="CUTICULAR PROTEIN 50CB-RELATED"/>
    <property type="match status" value="1"/>
</dbReference>
<organism evidence="5 6">
    <name type="scientific">Daphnia magna</name>
    <dbReference type="NCBI Taxonomy" id="35525"/>
    <lineage>
        <taxon>Eukaryota</taxon>
        <taxon>Metazoa</taxon>
        <taxon>Ecdysozoa</taxon>
        <taxon>Arthropoda</taxon>
        <taxon>Crustacea</taxon>
        <taxon>Branchiopoda</taxon>
        <taxon>Diplostraca</taxon>
        <taxon>Cladocera</taxon>
        <taxon>Anomopoda</taxon>
        <taxon>Daphniidae</taxon>
        <taxon>Daphnia</taxon>
    </lineage>
</organism>
<sequence>MKFLIIATLFAAASANSYDPTSTPAYPTPSAKANEAPSTYQPESYTPKPYNFSWQLNDAESYNNFAHSESSDGKVISGSYRVDLPDGRTQIVTYKDDSNGYVAIVNYEGEAKYPKYKPSASYAVPSYKSPAPVNQVLAGSSYQSSTTPSTTQYNTLATVAYKAPVTVATLPYTTRSKKEYKAPVTRSYRAPVDVASKVPVAAAAPAVPVYKSTPVSKAPSHPKSDDNGNRLCPLIIVVYAYKALDMKFVTFSNVMTSVSYVQNFFILAALIAIASANSGYPAPSYPAPGYPAPAYKPESYPPQPYSFAWEVNDAPSYNNYAHSESSDGKVTTGSYRVALPDGRTQIVTYKADSYGYVADVKYEGQAKYPEYKPAAAYPAPAYKAPAYPAPAYPAPAYKAPAKY</sequence>
<dbReference type="InterPro" id="IPR051217">
    <property type="entry name" value="Insect_Cuticle_Struc_Prot"/>
</dbReference>
<dbReference type="STRING" id="35525.A0A164V7H2"/>
<accession>A0A164V7H2</accession>
<gene>
    <name evidence="5" type="ORF">APZ42_023121</name>
</gene>
<protein>
    <submittedName>
        <fullName evidence="5">Putative Ccp84Ae</fullName>
    </submittedName>
</protein>
<dbReference type="InterPro" id="IPR031311">
    <property type="entry name" value="CHIT_BIND_RR_consensus"/>
</dbReference>
<dbReference type="PROSITE" id="PS00233">
    <property type="entry name" value="CHIT_BIND_RR_1"/>
    <property type="match status" value="1"/>
</dbReference>
<feature type="chain" id="PRO_5012768689" evidence="4">
    <location>
        <begin position="16"/>
        <end position="403"/>
    </location>
</feature>
<feature type="region of interest" description="Disordered" evidence="3">
    <location>
        <begin position="17"/>
        <end position="42"/>
    </location>
</feature>
<name>A0A164V7H2_9CRUS</name>
<dbReference type="EMBL" id="LRGB01001409">
    <property type="protein sequence ID" value="KZS12045.1"/>
    <property type="molecule type" value="Genomic_DNA"/>
</dbReference>
<dbReference type="PANTHER" id="PTHR12236">
    <property type="entry name" value="STRUCTURAL CONTITUENT OF CUTICLE"/>
    <property type="match status" value="1"/>
</dbReference>
<dbReference type="OrthoDB" id="6374476at2759"/>
<keyword evidence="4" id="KW-0732">Signal</keyword>
<feature type="signal peptide" evidence="4">
    <location>
        <begin position="1"/>
        <end position="15"/>
    </location>
</feature>
<dbReference type="InterPro" id="IPR000618">
    <property type="entry name" value="Insect_cuticle"/>
</dbReference>
<evidence type="ECO:0000256" key="4">
    <source>
        <dbReference type="SAM" id="SignalP"/>
    </source>
</evidence>
<dbReference type="PROSITE" id="PS51155">
    <property type="entry name" value="CHIT_BIND_RR_2"/>
    <property type="match status" value="2"/>
</dbReference>
<dbReference type="AlphaFoldDB" id="A0A164V7H2"/>
<dbReference type="GO" id="GO:0005615">
    <property type="term" value="C:extracellular space"/>
    <property type="evidence" value="ECO:0007669"/>
    <property type="project" value="TreeGrafter"/>
</dbReference>
<reference evidence="5 6" key="1">
    <citation type="submission" date="2016-03" db="EMBL/GenBank/DDBJ databases">
        <title>EvidentialGene: Evidence-directed Construction of Genes on Genomes.</title>
        <authorList>
            <person name="Gilbert D.G."/>
            <person name="Choi J.-H."/>
            <person name="Mockaitis K."/>
            <person name="Colbourne J."/>
            <person name="Pfrender M."/>
        </authorList>
    </citation>
    <scope>NUCLEOTIDE SEQUENCE [LARGE SCALE GENOMIC DNA]</scope>
    <source>
        <strain evidence="5 6">Xinb3</strain>
        <tissue evidence="5">Complete organism</tissue>
    </source>
</reference>
<proteinExistence type="predicted"/>
<evidence type="ECO:0000256" key="3">
    <source>
        <dbReference type="SAM" id="MobiDB-lite"/>
    </source>
</evidence>
<dbReference type="Pfam" id="PF00379">
    <property type="entry name" value="Chitin_bind_4"/>
    <property type="match status" value="2"/>
</dbReference>
<dbReference type="GO" id="GO:0042302">
    <property type="term" value="F:structural constituent of cuticle"/>
    <property type="evidence" value="ECO:0007669"/>
    <property type="project" value="UniProtKB-UniRule"/>
</dbReference>